<evidence type="ECO:0000313" key="2">
    <source>
        <dbReference type="Proteomes" id="UP000503096"/>
    </source>
</evidence>
<dbReference type="InParanoid" id="A0A6M4H802"/>
<proteinExistence type="predicted"/>
<dbReference type="RefSeq" id="WP_171163274.1">
    <property type="nucleotide sequence ID" value="NZ_CP053073.1"/>
</dbReference>
<accession>A0A6M4H802</accession>
<dbReference type="EMBL" id="CP053073">
    <property type="protein sequence ID" value="QJR15731.1"/>
    <property type="molecule type" value="Genomic_DNA"/>
</dbReference>
<protein>
    <submittedName>
        <fullName evidence="1">Uncharacterized protein</fullName>
    </submittedName>
</protein>
<dbReference type="Proteomes" id="UP000503096">
    <property type="component" value="Chromosome"/>
</dbReference>
<dbReference type="AlphaFoldDB" id="A0A6M4H802"/>
<dbReference type="KEGG" id="upl:DSM104440_02557"/>
<organism evidence="1 2">
    <name type="scientific">Usitatibacter palustris</name>
    <dbReference type="NCBI Taxonomy" id="2732487"/>
    <lineage>
        <taxon>Bacteria</taxon>
        <taxon>Pseudomonadati</taxon>
        <taxon>Pseudomonadota</taxon>
        <taxon>Betaproteobacteria</taxon>
        <taxon>Nitrosomonadales</taxon>
        <taxon>Usitatibacteraceae</taxon>
        <taxon>Usitatibacter</taxon>
    </lineage>
</organism>
<evidence type="ECO:0000313" key="1">
    <source>
        <dbReference type="EMBL" id="QJR15731.1"/>
    </source>
</evidence>
<sequence length="160" mass="17761">MSTAAGKACPVCHTPLALIALADQVGEEKPMRITLSGMPALECEKKHRYFVHAEFPLWLMTHLVDEDEAKLPAGRAKGFLIKHYVCTECGKDLAPKEDHRHAFRARESYKSTPEFDVEISMPVFKCVGCGREQLHSLDEVRKLTPAALVQCFKAAGLKAP</sequence>
<gene>
    <name evidence="1" type="ORF">DSM104440_02557</name>
</gene>
<reference evidence="1 2" key="1">
    <citation type="submission" date="2020-04" db="EMBL/GenBank/DDBJ databases">
        <title>Usitatibacter rugosus gen. nov., sp. nov. and Usitatibacter palustris sp. nov., novel members of Usitatibacteraceae fam. nov. within the order Nitrosomonadales isolated from soil.</title>
        <authorList>
            <person name="Huber K.J."/>
            <person name="Neumann-Schaal M."/>
            <person name="Geppert A."/>
            <person name="Luckner M."/>
            <person name="Wanner G."/>
            <person name="Overmann J."/>
        </authorList>
    </citation>
    <scope>NUCLEOTIDE SEQUENCE [LARGE SCALE GENOMIC DNA]</scope>
    <source>
        <strain evidence="1 2">Swamp67</strain>
    </source>
</reference>
<name>A0A6M4H802_9PROT</name>
<keyword evidence="2" id="KW-1185">Reference proteome</keyword>